<sequence>MFTASRVWQRKLTAPLTLMSFNSRPEPVESDGKRAAPDTIKLQDLLGSGRGECVLSLAEVWFDLPSWQHQAGRHEEDDWAQTQGPMLPTGPSQTQFNKSVSAAVTGRAGVKADQKDAELHVNVEASSGCCMNDGKTSVVTLEKQLLQPINLGPSKFVILQRGRLLSRGENLRQPPVEWTSFLDEVCMFSMSSVAQRAASFYSHPVRRVCFLHLNVNWFPRPIRQQLIIINYSRVIVSGYGQTEAGGKKARL</sequence>
<dbReference type="Proteomes" id="UP001311232">
    <property type="component" value="Unassembled WGS sequence"/>
</dbReference>
<reference evidence="2 3" key="1">
    <citation type="submission" date="2021-06" db="EMBL/GenBank/DDBJ databases">
        <authorList>
            <person name="Palmer J.M."/>
        </authorList>
    </citation>
    <scope>NUCLEOTIDE SEQUENCE [LARGE SCALE GENOMIC DNA]</scope>
    <source>
        <strain evidence="2 3">MEX-2019</strain>
        <tissue evidence="2">Muscle</tissue>
    </source>
</reference>
<evidence type="ECO:0000313" key="2">
    <source>
        <dbReference type="EMBL" id="KAK5608380.1"/>
    </source>
</evidence>
<protein>
    <submittedName>
        <fullName evidence="2">Uncharacterized protein</fullName>
    </submittedName>
</protein>
<evidence type="ECO:0000313" key="3">
    <source>
        <dbReference type="Proteomes" id="UP001311232"/>
    </source>
</evidence>
<feature type="compositionally biased region" description="Polar residues" evidence="1">
    <location>
        <begin position="80"/>
        <end position="95"/>
    </location>
</feature>
<dbReference type="EMBL" id="JAHHUM010001819">
    <property type="protein sequence ID" value="KAK5608380.1"/>
    <property type="molecule type" value="Genomic_DNA"/>
</dbReference>
<accession>A0AAV9RH80</accession>
<gene>
    <name evidence="2" type="ORF">CRENBAI_026764</name>
</gene>
<dbReference type="AlphaFoldDB" id="A0AAV9RH80"/>
<evidence type="ECO:0000256" key="1">
    <source>
        <dbReference type="SAM" id="MobiDB-lite"/>
    </source>
</evidence>
<feature type="region of interest" description="Disordered" evidence="1">
    <location>
        <begin position="72"/>
        <end position="95"/>
    </location>
</feature>
<proteinExistence type="predicted"/>
<name>A0AAV9RH80_9TELE</name>
<keyword evidence="3" id="KW-1185">Reference proteome</keyword>
<organism evidence="2 3">
    <name type="scientific">Crenichthys baileyi</name>
    <name type="common">White River springfish</name>
    <dbReference type="NCBI Taxonomy" id="28760"/>
    <lineage>
        <taxon>Eukaryota</taxon>
        <taxon>Metazoa</taxon>
        <taxon>Chordata</taxon>
        <taxon>Craniata</taxon>
        <taxon>Vertebrata</taxon>
        <taxon>Euteleostomi</taxon>
        <taxon>Actinopterygii</taxon>
        <taxon>Neopterygii</taxon>
        <taxon>Teleostei</taxon>
        <taxon>Neoteleostei</taxon>
        <taxon>Acanthomorphata</taxon>
        <taxon>Ovalentaria</taxon>
        <taxon>Atherinomorphae</taxon>
        <taxon>Cyprinodontiformes</taxon>
        <taxon>Goodeidae</taxon>
        <taxon>Crenichthys</taxon>
    </lineage>
</organism>
<comment type="caution">
    <text evidence="2">The sequence shown here is derived from an EMBL/GenBank/DDBJ whole genome shotgun (WGS) entry which is preliminary data.</text>
</comment>